<keyword evidence="1" id="KW-1133">Transmembrane helix</keyword>
<dbReference type="EMBL" id="BAABIC010000033">
    <property type="protein sequence ID" value="GAA4711875.1"/>
    <property type="molecule type" value="Genomic_DNA"/>
</dbReference>
<organism evidence="2 3">
    <name type="scientific">Pseudonocardia yuanmonensis</name>
    <dbReference type="NCBI Taxonomy" id="1095914"/>
    <lineage>
        <taxon>Bacteria</taxon>
        <taxon>Bacillati</taxon>
        <taxon>Actinomycetota</taxon>
        <taxon>Actinomycetes</taxon>
        <taxon>Pseudonocardiales</taxon>
        <taxon>Pseudonocardiaceae</taxon>
        <taxon>Pseudonocardia</taxon>
    </lineage>
</organism>
<proteinExistence type="predicted"/>
<dbReference type="Proteomes" id="UP001500325">
    <property type="component" value="Unassembled WGS sequence"/>
</dbReference>
<keyword evidence="3" id="KW-1185">Reference proteome</keyword>
<dbReference type="RefSeq" id="WP_345384445.1">
    <property type="nucleotide sequence ID" value="NZ_BAABIC010000033.1"/>
</dbReference>
<feature type="transmembrane region" description="Helical" evidence="1">
    <location>
        <begin position="29"/>
        <end position="48"/>
    </location>
</feature>
<evidence type="ECO:0000313" key="2">
    <source>
        <dbReference type="EMBL" id="GAA4711875.1"/>
    </source>
</evidence>
<accession>A0ABP8XS07</accession>
<evidence type="ECO:0000313" key="3">
    <source>
        <dbReference type="Proteomes" id="UP001500325"/>
    </source>
</evidence>
<comment type="caution">
    <text evidence="2">The sequence shown here is derived from an EMBL/GenBank/DDBJ whole genome shotgun (WGS) entry which is preliminary data.</text>
</comment>
<name>A0ABP8XS07_9PSEU</name>
<feature type="transmembrane region" description="Helical" evidence="1">
    <location>
        <begin position="68"/>
        <end position="88"/>
    </location>
</feature>
<keyword evidence="1" id="KW-0812">Transmembrane</keyword>
<sequence>MPLLVAVLLKVVLKAVLLLKKRVVGRFRAASGVPGKIGAGLLLWLVLFDSEFAVLELVDLVFGDRASLSGFLSVTSLIVVLMLSRALVRRVLRVDREDDGACSTTWMAWSWMTGRPANRQACAVGQGDRVSLSGVQTVTSNTRFAPIRLPRWLTRSTAPTLTCAPGRIRTCDTRFQERFPIRPPRHLAVHSSSFLEQ</sequence>
<keyword evidence="1" id="KW-0472">Membrane</keyword>
<reference evidence="3" key="1">
    <citation type="journal article" date="2019" name="Int. J. Syst. Evol. Microbiol.">
        <title>The Global Catalogue of Microorganisms (GCM) 10K type strain sequencing project: providing services to taxonomists for standard genome sequencing and annotation.</title>
        <authorList>
            <consortium name="The Broad Institute Genomics Platform"/>
            <consortium name="The Broad Institute Genome Sequencing Center for Infectious Disease"/>
            <person name="Wu L."/>
            <person name="Ma J."/>
        </authorList>
    </citation>
    <scope>NUCLEOTIDE SEQUENCE [LARGE SCALE GENOMIC DNA]</scope>
    <source>
        <strain evidence="3">JCM 18055</strain>
    </source>
</reference>
<protein>
    <submittedName>
        <fullName evidence="2">Uncharacterized protein</fullName>
    </submittedName>
</protein>
<evidence type="ECO:0000256" key="1">
    <source>
        <dbReference type="SAM" id="Phobius"/>
    </source>
</evidence>
<gene>
    <name evidence="2" type="ORF">GCM10023215_62970</name>
</gene>